<evidence type="ECO:0000256" key="1">
    <source>
        <dbReference type="SAM" id="MobiDB-lite"/>
    </source>
</evidence>
<name>A0A2R3J0K4_9PSED</name>
<feature type="compositionally biased region" description="Basic residues" evidence="1">
    <location>
        <begin position="58"/>
        <end position="67"/>
    </location>
</feature>
<accession>A0A2R3J0K4</accession>
<organism evidence="2 3">
    <name type="scientific">Pseudomonas paraeruginosa</name>
    <dbReference type="NCBI Taxonomy" id="2994495"/>
    <lineage>
        <taxon>Bacteria</taxon>
        <taxon>Pseudomonadati</taxon>
        <taxon>Pseudomonadota</taxon>
        <taxon>Gammaproteobacteria</taxon>
        <taxon>Pseudomonadales</taxon>
        <taxon>Pseudomonadaceae</taxon>
        <taxon>Pseudomonas</taxon>
    </lineage>
</organism>
<dbReference type="AlphaFoldDB" id="A0A2R3J0K4"/>
<feature type="region of interest" description="Disordered" evidence="1">
    <location>
        <begin position="47"/>
        <end position="67"/>
    </location>
</feature>
<evidence type="ECO:0000313" key="3">
    <source>
        <dbReference type="Proteomes" id="UP000238390"/>
    </source>
</evidence>
<dbReference type="EMBL" id="CP027169">
    <property type="protein sequence ID" value="AVK07708.1"/>
    <property type="molecule type" value="Genomic_DNA"/>
</dbReference>
<keyword evidence="3" id="KW-1185">Reference proteome</keyword>
<gene>
    <name evidence="2" type="ORF">CSB93_1446</name>
</gene>
<sequence length="67" mass="7994">MLVFLTPYIRKLSFRQPPLFRIIRPSSRWRQPAPLFRRLAEAYFPALPEQQQPSSRRAAARTKGNRR</sequence>
<proteinExistence type="predicted"/>
<evidence type="ECO:0000313" key="2">
    <source>
        <dbReference type="EMBL" id="AVK07708.1"/>
    </source>
</evidence>
<dbReference type="Proteomes" id="UP000238390">
    <property type="component" value="Chromosome"/>
</dbReference>
<protein>
    <submittedName>
        <fullName evidence="2">Uncharacterized protein</fullName>
    </submittedName>
</protein>
<reference evidence="2 3" key="1">
    <citation type="submission" date="2018-02" db="EMBL/GenBank/DDBJ databases">
        <title>FDA/CDC Antimicrobial Resistant Isolate Bank Genome Sequencing.</title>
        <authorList>
            <person name="Benahmed F.H."/>
            <person name="Lutgring J.D."/>
            <person name="Yoo B."/>
            <person name="Machado M."/>
            <person name="Brown A."/>
            <person name="McAllister G."/>
            <person name="Perry A."/>
            <person name="Halpin A.L."/>
            <person name="Vavikolanu K."/>
            <person name="Ott S."/>
            <person name="Zhao X."/>
            <person name="Tallon L.J."/>
            <person name="Sadzewicz L."/>
            <person name="Aluvathingal J."/>
            <person name="Nadendla S."/>
            <person name="Voskania-kordi A."/>
            <person name="Simonyan V."/>
            <person name="Patel J."/>
            <person name="Shawar R.M."/>
        </authorList>
    </citation>
    <scope>NUCLEOTIDE SEQUENCE [LARGE SCALE GENOMIC DNA]</scope>
    <source>
        <strain evidence="2 3">AR_0356</strain>
    </source>
</reference>